<dbReference type="RefSeq" id="WP_057505392.1">
    <property type="nucleotide sequence ID" value="NZ_LDJG01000036.1"/>
</dbReference>
<sequence>MTTEHNEQQKYVRGELGAQPAAAQEAGQRLSELLCSLAESGQVTLDPFDSNSIDAIVAAVLGAAPVTAAPIGSDACPVTGLRFYDNMEHPERGMIAMYGGPFDVYSIPELGDDDELRRERYDLDRGDWVEGGEPLGYFYREQQLEEGSTPAAPGIDLEQLRRNLCVIGVVGQIDGYDVIRRNSMLEIVDRARLIDASPKGGSEAEVMQLRYQLNSLRQLLSGFDIAVQKNPLQPPCTYLEEVRLSHEFQPGCGHEVAAALRNALKPESEGAKQ</sequence>
<name>A0ABR5NG36_9GAMM</name>
<evidence type="ECO:0000313" key="2">
    <source>
        <dbReference type="Proteomes" id="UP000050902"/>
    </source>
</evidence>
<comment type="caution">
    <text evidence="1">The sequence shown here is derived from an EMBL/GenBank/DDBJ whole genome shotgun (WGS) entry which is preliminary data.</text>
</comment>
<reference evidence="1 2" key="1">
    <citation type="submission" date="2015-05" db="EMBL/GenBank/DDBJ databases">
        <title>Genome sequencing and analysis of members of genus Stenotrophomonas.</title>
        <authorList>
            <person name="Patil P.P."/>
            <person name="Midha S."/>
            <person name="Patil P.B."/>
        </authorList>
    </citation>
    <scope>NUCLEOTIDE SEQUENCE [LARGE SCALE GENOMIC DNA]</scope>
    <source>
        <strain evidence="1 2">DSM 12575</strain>
    </source>
</reference>
<accession>A0ABR5NG36</accession>
<evidence type="ECO:0000313" key="1">
    <source>
        <dbReference type="EMBL" id="KRG54087.1"/>
    </source>
</evidence>
<organism evidence="1 2">
    <name type="scientific">Stenotrophomonas nitritireducens</name>
    <dbReference type="NCBI Taxonomy" id="83617"/>
    <lineage>
        <taxon>Bacteria</taxon>
        <taxon>Pseudomonadati</taxon>
        <taxon>Pseudomonadota</taxon>
        <taxon>Gammaproteobacteria</taxon>
        <taxon>Lysobacterales</taxon>
        <taxon>Lysobacteraceae</taxon>
        <taxon>Stenotrophomonas</taxon>
    </lineage>
</organism>
<protein>
    <submittedName>
        <fullName evidence="1">Uncharacterized protein</fullName>
    </submittedName>
</protein>
<gene>
    <name evidence="1" type="ORF">ABB22_16835</name>
</gene>
<dbReference type="Proteomes" id="UP000050902">
    <property type="component" value="Unassembled WGS sequence"/>
</dbReference>
<keyword evidence="2" id="KW-1185">Reference proteome</keyword>
<proteinExistence type="predicted"/>
<dbReference type="EMBL" id="LDJG01000036">
    <property type="protein sequence ID" value="KRG54087.1"/>
    <property type="molecule type" value="Genomic_DNA"/>
</dbReference>